<protein>
    <submittedName>
        <fullName evidence="1">Transposase</fullName>
    </submittedName>
</protein>
<sequence length="44" mass="5081">MNIELTAEQKIALEALQRKSRAPHIRDRVRCELLSSEVWSTGMI</sequence>
<accession>A0AAC8TQK9</accession>
<dbReference type="KEGG" id="kin:AB182_29580"/>
<evidence type="ECO:0000313" key="1">
    <source>
        <dbReference type="EMBL" id="AKL15173.1"/>
    </source>
</evidence>
<dbReference type="Proteomes" id="UP000035479">
    <property type="component" value="Chromosome"/>
</dbReference>
<name>A0AAC8TQK9_9ENTR</name>
<gene>
    <name evidence="1" type="ORF">AB182_29580</name>
</gene>
<evidence type="ECO:0000313" key="2">
    <source>
        <dbReference type="Proteomes" id="UP000035479"/>
    </source>
</evidence>
<organism evidence="1 2">
    <name type="scientific">Phytobacter ursingii</name>
    <dbReference type="NCBI Taxonomy" id="1972431"/>
    <lineage>
        <taxon>Bacteria</taxon>
        <taxon>Pseudomonadati</taxon>
        <taxon>Pseudomonadota</taxon>
        <taxon>Gammaproteobacteria</taxon>
        <taxon>Enterobacterales</taxon>
        <taxon>Enterobacteriaceae</taxon>
        <taxon>Phytobacter</taxon>
    </lineage>
</organism>
<dbReference type="EMBL" id="CP011602">
    <property type="protein sequence ID" value="AKL15173.1"/>
    <property type="molecule type" value="Genomic_DNA"/>
</dbReference>
<dbReference type="AlphaFoldDB" id="A0AAC8TQK9"/>
<proteinExistence type="predicted"/>
<reference evidence="1 2" key="1">
    <citation type="submission" date="2015-06" db="EMBL/GenBank/DDBJ databases">
        <title>Rapid spread of a carbapenem resistance gene driven by multiple levels of genetic mobility.</title>
        <authorList>
            <person name="Sheppard A.E."/>
            <person name="Stoesser N."/>
            <person name="Wilson D."/>
            <person name="Sebra R."/>
            <person name="Kasarskis A."/>
            <person name="Anson L."/>
            <person name="Giess A."/>
            <person name="Pankhurst L."/>
            <person name="Vaughan A."/>
            <person name="Grim C.J."/>
            <person name="Cox H."/>
            <person name="Yeh A."/>
            <person name="Sifri C.D."/>
            <person name="Walker S."/>
            <person name="Peto T.E."/>
            <person name="Crook D.W."/>
            <person name="Mathers A.J."/>
        </authorList>
    </citation>
    <scope>NUCLEOTIDE SEQUENCE [LARGE SCALE GENOMIC DNA]</scope>
    <source>
        <strain evidence="1 2">CAV1151</strain>
    </source>
</reference>